<feature type="transmembrane region" description="Helical" evidence="1">
    <location>
        <begin position="63"/>
        <end position="82"/>
    </location>
</feature>
<dbReference type="Proteomes" id="UP000037558">
    <property type="component" value="Unassembled WGS sequence"/>
</dbReference>
<proteinExistence type="predicted"/>
<protein>
    <submittedName>
        <fullName evidence="2">Uncharacterized protein</fullName>
    </submittedName>
</protein>
<evidence type="ECO:0000256" key="1">
    <source>
        <dbReference type="SAM" id="Phobius"/>
    </source>
</evidence>
<dbReference type="RefSeq" id="WP_053401289.1">
    <property type="nucleotide sequence ID" value="NZ_CP061868.1"/>
</dbReference>
<name>A0A0M0L6B7_9BACI</name>
<keyword evidence="3" id="KW-1185">Reference proteome</keyword>
<dbReference type="AlphaFoldDB" id="A0A0M0L6B7"/>
<gene>
    <name evidence="2" type="ORF">AMD01_10165</name>
</gene>
<reference evidence="3" key="1">
    <citation type="submission" date="2015-08" db="EMBL/GenBank/DDBJ databases">
        <title>Fjat-14210 dsm16467.</title>
        <authorList>
            <person name="Liu B."/>
            <person name="Wang J."/>
            <person name="Zhu Y."/>
            <person name="Liu G."/>
            <person name="Chen Q."/>
            <person name="Chen Z."/>
            <person name="Lan J."/>
            <person name="Che J."/>
            <person name="Ge C."/>
            <person name="Shi H."/>
            <person name="Pan Z."/>
            <person name="Liu X."/>
        </authorList>
    </citation>
    <scope>NUCLEOTIDE SEQUENCE [LARGE SCALE GENOMIC DNA]</scope>
    <source>
        <strain evidence="3">DSM 16467</strain>
    </source>
</reference>
<dbReference type="EMBL" id="LILC01000013">
    <property type="protein sequence ID" value="KOO46218.1"/>
    <property type="molecule type" value="Genomic_DNA"/>
</dbReference>
<comment type="caution">
    <text evidence="2">The sequence shown here is derived from an EMBL/GenBank/DDBJ whole genome shotgun (WGS) entry which is preliminary data.</text>
</comment>
<keyword evidence="1" id="KW-0472">Membrane</keyword>
<evidence type="ECO:0000313" key="3">
    <source>
        <dbReference type="Proteomes" id="UP000037558"/>
    </source>
</evidence>
<dbReference type="STRING" id="284581.AMD01_10165"/>
<sequence>MIRLSALLSFSLFFIGISVFSKYIYYKPSNFYYITLLLMIVFFQFLAEWLLSLIHKEEARIPALIGVIGVGVVLSVTVTILLNT</sequence>
<accession>A0A0M0L6B7</accession>
<keyword evidence="1" id="KW-0812">Transmembrane</keyword>
<keyword evidence="1" id="KW-1133">Transmembrane helix</keyword>
<organism evidence="2 3">
    <name type="scientific">Priestia koreensis</name>
    <dbReference type="NCBI Taxonomy" id="284581"/>
    <lineage>
        <taxon>Bacteria</taxon>
        <taxon>Bacillati</taxon>
        <taxon>Bacillota</taxon>
        <taxon>Bacilli</taxon>
        <taxon>Bacillales</taxon>
        <taxon>Bacillaceae</taxon>
        <taxon>Priestia</taxon>
    </lineage>
</organism>
<dbReference type="PATRIC" id="fig|284581.3.peg.2119"/>
<feature type="transmembrane region" description="Helical" evidence="1">
    <location>
        <begin position="31"/>
        <end position="51"/>
    </location>
</feature>
<evidence type="ECO:0000313" key="2">
    <source>
        <dbReference type="EMBL" id="KOO46218.1"/>
    </source>
</evidence>